<protein>
    <submittedName>
        <fullName evidence="1">Uncharacterized protein</fullName>
    </submittedName>
</protein>
<evidence type="ECO:0000313" key="1">
    <source>
        <dbReference type="EMBL" id="GFT49588.1"/>
    </source>
</evidence>
<dbReference type="Proteomes" id="UP000887013">
    <property type="component" value="Unassembled WGS sequence"/>
</dbReference>
<name>A0A8X6P716_NEPPI</name>
<comment type="caution">
    <text evidence="1">The sequence shown here is derived from an EMBL/GenBank/DDBJ whole genome shotgun (WGS) entry which is preliminary data.</text>
</comment>
<reference evidence="1" key="1">
    <citation type="submission" date="2020-08" db="EMBL/GenBank/DDBJ databases">
        <title>Multicomponent nature underlies the extraordinary mechanical properties of spider dragline silk.</title>
        <authorList>
            <person name="Kono N."/>
            <person name="Nakamura H."/>
            <person name="Mori M."/>
            <person name="Yoshida Y."/>
            <person name="Ohtoshi R."/>
            <person name="Malay A.D."/>
            <person name="Moran D.A.P."/>
            <person name="Tomita M."/>
            <person name="Numata K."/>
            <person name="Arakawa K."/>
        </authorList>
    </citation>
    <scope>NUCLEOTIDE SEQUENCE</scope>
</reference>
<keyword evidence="2" id="KW-1185">Reference proteome</keyword>
<evidence type="ECO:0000313" key="2">
    <source>
        <dbReference type="Proteomes" id="UP000887013"/>
    </source>
</evidence>
<dbReference type="EMBL" id="BMAW01111770">
    <property type="protein sequence ID" value="GFT49588.1"/>
    <property type="molecule type" value="Genomic_DNA"/>
</dbReference>
<organism evidence="1 2">
    <name type="scientific">Nephila pilipes</name>
    <name type="common">Giant wood spider</name>
    <name type="synonym">Nephila maculata</name>
    <dbReference type="NCBI Taxonomy" id="299642"/>
    <lineage>
        <taxon>Eukaryota</taxon>
        <taxon>Metazoa</taxon>
        <taxon>Ecdysozoa</taxon>
        <taxon>Arthropoda</taxon>
        <taxon>Chelicerata</taxon>
        <taxon>Arachnida</taxon>
        <taxon>Araneae</taxon>
        <taxon>Araneomorphae</taxon>
        <taxon>Entelegynae</taxon>
        <taxon>Araneoidea</taxon>
        <taxon>Nephilidae</taxon>
        <taxon>Nephila</taxon>
    </lineage>
</organism>
<proteinExistence type="predicted"/>
<accession>A0A8X6P716</accession>
<dbReference type="AlphaFoldDB" id="A0A8X6P716"/>
<sequence length="116" mass="13507">MMKYTQKESFKVLYSEHAATLTFSQRQHNDVNNFLERTAQTMKRRLFTSPWKPRDIRCIGATGFCIRSKSCRLCWYTNSCETMSQLSGGGFLRQHLQEFVSRYETCLNPSGPHVEA</sequence>
<gene>
    <name evidence="1" type="ORF">NPIL_172591</name>
</gene>